<sequence length="538" mass="58966">MAAPIEKVTHSEAAVSSDEKITAVRTNDVDDMGKSDFRIDDEAGALAAQALANGVVDPVLSKKVLRKIDMYILPFLCITYGLQFLDKTSLGYSSVFGIIPDNNLKGQDYSWASSIFYFGYMLAEYPGVALMQRFPIAKFLACNIIAWAGILMITAACSSFAGLATVRFLLGMFEATISPGFVAITGIWWTRQEQASRSAIWISFLGLFGTIGGILTFGIGHIEGSLATWKLIYLILGAFTIVWGILFLLVVPDNPATTRWLTEEERIVAIQRVVENKTGTKTRTFVKAQVMEALTDPKILLLALISFVNAVASGGLSFGSIIIKGFGFTPLQTSLMNMPLSFLQAVFTLLGGWAQTKLPNSRLIVGSVAMIPPIIGTLLINQLDAENKWGRLVGVWLLAGYPTGFIAHRMNNADTSFLDSRVLLGLLATNVAGSTKKSMASAMVFVMYCVGQIVGPQCFKAKEAPSYHSGIIAMLVGFILNLLFNLLLRFLYARENKKRDVALEGKSEEELESLREQSRVQGFENITDKENVMFRYVL</sequence>
<evidence type="ECO:0000256" key="6">
    <source>
        <dbReference type="SAM" id="Phobius"/>
    </source>
</evidence>
<gene>
    <name evidence="7" type="ORF">PVAG01_10368</name>
</gene>
<accession>A0ABR4P5Q5</accession>
<protein>
    <submittedName>
        <fullName evidence="7">Vitamin H transporter</fullName>
    </submittedName>
</protein>
<dbReference type="Gene3D" id="1.20.1250.20">
    <property type="entry name" value="MFS general substrate transporter like domains"/>
    <property type="match status" value="2"/>
</dbReference>
<dbReference type="InterPro" id="IPR011701">
    <property type="entry name" value="MFS"/>
</dbReference>
<evidence type="ECO:0000256" key="3">
    <source>
        <dbReference type="ARBA" id="ARBA00022692"/>
    </source>
</evidence>
<keyword evidence="4 6" id="KW-1133">Transmembrane helix</keyword>
<feature type="transmembrane region" description="Helical" evidence="6">
    <location>
        <begin position="389"/>
        <end position="407"/>
    </location>
</feature>
<keyword evidence="5 6" id="KW-0472">Membrane</keyword>
<feature type="transmembrane region" description="Helical" evidence="6">
    <location>
        <begin position="140"/>
        <end position="162"/>
    </location>
</feature>
<comment type="caution">
    <text evidence="7">The sequence shown here is derived from an EMBL/GenBank/DDBJ whole genome shotgun (WGS) entry which is preliminary data.</text>
</comment>
<evidence type="ECO:0000256" key="4">
    <source>
        <dbReference type="ARBA" id="ARBA00022989"/>
    </source>
</evidence>
<dbReference type="SUPFAM" id="SSF103473">
    <property type="entry name" value="MFS general substrate transporter"/>
    <property type="match status" value="1"/>
</dbReference>
<feature type="transmembrane region" description="Helical" evidence="6">
    <location>
        <begin position="363"/>
        <end position="383"/>
    </location>
</feature>
<name>A0ABR4P5Q5_9HELO</name>
<feature type="transmembrane region" description="Helical" evidence="6">
    <location>
        <begin position="201"/>
        <end position="219"/>
    </location>
</feature>
<feature type="transmembrane region" description="Helical" evidence="6">
    <location>
        <begin position="299"/>
        <end position="323"/>
    </location>
</feature>
<dbReference type="EMBL" id="JBFCZG010000009">
    <property type="protein sequence ID" value="KAL3418652.1"/>
    <property type="molecule type" value="Genomic_DNA"/>
</dbReference>
<feature type="transmembrane region" description="Helical" evidence="6">
    <location>
        <begin position="335"/>
        <end position="354"/>
    </location>
</feature>
<reference evidence="7 8" key="1">
    <citation type="submission" date="2024-06" db="EMBL/GenBank/DDBJ databases">
        <title>Complete genome of Phlyctema vagabunda strain 19-DSS-EL-015.</title>
        <authorList>
            <person name="Fiorenzani C."/>
        </authorList>
    </citation>
    <scope>NUCLEOTIDE SEQUENCE [LARGE SCALE GENOMIC DNA]</scope>
    <source>
        <strain evidence="7 8">19-DSS-EL-015</strain>
    </source>
</reference>
<dbReference type="PANTHER" id="PTHR43791:SF70">
    <property type="entry name" value="MAJOR FACILITATOR SUPERFAMILY (MFS) PROFILE DOMAIN-CONTAINING PROTEIN"/>
    <property type="match status" value="1"/>
</dbReference>
<feature type="transmembrane region" description="Helical" evidence="6">
    <location>
        <begin position="231"/>
        <end position="251"/>
    </location>
</feature>
<evidence type="ECO:0000313" key="7">
    <source>
        <dbReference type="EMBL" id="KAL3418652.1"/>
    </source>
</evidence>
<organism evidence="7 8">
    <name type="scientific">Phlyctema vagabunda</name>
    <dbReference type="NCBI Taxonomy" id="108571"/>
    <lineage>
        <taxon>Eukaryota</taxon>
        <taxon>Fungi</taxon>
        <taxon>Dikarya</taxon>
        <taxon>Ascomycota</taxon>
        <taxon>Pezizomycotina</taxon>
        <taxon>Leotiomycetes</taxon>
        <taxon>Helotiales</taxon>
        <taxon>Dermateaceae</taxon>
        <taxon>Phlyctema</taxon>
    </lineage>
</organism>
<keyword evidence="3 6" id="KW-0812">Transmembrane</keyword>
<dbReference type="InterPro" id="IPR036259">
    <property type="entry name" value="MFS_trans_sf"/>
</dbReference>
<dbReference type="Pfam" id="PF07690">
    <property type="entry name" value="MFS_1"/>
    <property type="match status" value="1"/>
</dbReference>
<dbReference type="PANTHER" id="PTHR43791">
    <property type="entry name" value="PERMEASE-RELATED"/>
    <property type="match status" value="1"/>
</dbReference>
<feature type="transmembrane region" description="Helical" evidence="6">
    <location>
        <begin position="168"/>
        <end position="189"/>
    </location>
</feature>
<evidence type="ECO:0000256" key="5">
    <source>
        <dbReference type="ARBA" id="ARBA00023136"/>
    </source>
</evidence>
<evidence type="ECO:0000313" key="8">
    <source>
        <dbReference type="Proteomes" id="UP001629113"/>
    </source>
</evidence>
<keyword evidence="8" id="KW-1185">Reference proteome</keyword>
<feature type="transmembrane region" description="Helical" evidence="6">
    <location>
        <begin position="438"/>
        <end position="455"/>
    </location>
</feature>
<evidence type="ECO:0000256" key="1">
    <source>
        <dbReference type="ARBA" id="ARBA00004141"/>
    </source>
</evidence>
<feature type="transmembrane region" description="Helical" evidence="6">
    <location>
        <begin position="467"/>
        <end position="488"/>
    </location>
</feature>
<comment type="subcellular location">
    <subcellularLocation>
        <location evidence="1">Membrane</location>
        <topology evidence="1">Multi-pass membrane protein</topology>
    </subcellularLocation>
</comment>
<proteinExistence type="predicted"/>
<dbReference type="Proteomes" id="UP001629113">
    <property type="component" value="Unassembled WGS sequence"/>
</dbReference>
<evidence type="ECO:0000256" key="2">
    <source>
        <dbReference type="ARBA" id="ARBA00022448"/>
    </source>
</evidence>
<keyword evidence="2" id="KW-0813">Transport</keyword>